<feature type="region of interest" description="Disordered" evidence="1">
    <location>
        <begin position="29"/>
        <end position="59"/>
    </location>
</feature>
<evidence type="ECO:0000313" key="3">
    <source>
        <dbReference type="Proteomes" id="UP000095042"/>
    </source>
</evidence>
<accession>A0A1E3W0T0</accession>
<dbReference type="Proteomes" id="UP000095042">
    <property type="component" value="Unassembled WGS sequence"/>
</dbReference>
<proteinExistence type="predicted"/>
<dbReference type="EMBL" id="LPWD01000446">
    <property type="protein sequence ID" value="ODR98736.1"/>
    <property type="molecule type" value="Genomic_DNA"/>
</dbReference>
<comment type="caution">
    <text evidence="2">The sequence shown here is derived from an EMBL/GenBank/DDBJ whole genome shotgun (WGS) entry which is preliminary data.</text>
</comment>
<gene>
    <name evidence="2" type="ORF">AUC71_03875</name>
</gene>
<organism evidence="2 3">
    <name type="scientific">Methyloceanibacter marginalis</name>
    <dbReference type="NCBI Taxonomy" id="1774971"/>
    <lineage>
        <taxon>Bacteria</taxon>
        <taxon>Pseudomonadati</taxon>
        <taxon>Pseudomonadota</taxon>
        <taxon>Alphaproteobacteria</taxon>
        <taxon>Hyphomicrobiales</taxon>
        <taxon>Hyphomicrobiaceae</taxon>
        <taxon>Methyloceanibacter</taxon>
    </lineage>
</organism>
<evidence type="ECO:0000256" key="1">
    <source>
        <dbReference type="SAM" id="MobiDB-lite"/>
    </source>
</evidence>
<protein>
    <submittedName>
        <fullName evidence="2">Uncharacterized protein</fullName>
    </submittedName>
</protein>
<reference evidence="2 3" key="1">
    <citation type="journal article" date="2016" name="Environ. Microbiol.">
        <title>New Methyloceanibacter diversity from North Sea sediments includes methanotroph containing solely the soluble methane monooxygenase.</title>
        <authorList>
            <person name="Vekeman B."/>
            <person name="Kerckhof F.M."/>
            <person name="Cremers G."/>
            <person name="de Vos P."/>
            <person name="Vandamme P."/>
            <person name="Boon N."/>
            <person name="Op den Camp H.J."/>
            <person name="Heylen K."/>
        </authorList>
    </citation>
    <scope>NUCLEOTIDE SEQUENCE [LARGE SCALE GENOMIC DNA]</scope>
    <source>
        <strain evidence="2 3">R-67177</strain>
    </source>
</reference>
<keyword evidence="3" id="KW-1185">Reference proteome</keyword>
<dbReference type="AlphaFoldDB" id="A0A1E3W0T0"/>
<sequence>MTYFTVLVDDQGEVKTFGDVYKLDEIEEPDDAAAVSPPVAGSAPIPARKPGNGSLAAAP</sequence>
<feature type="compositionally biased region" description="Low complexity" evidence="1">
    <location>
        <begin position="32"/>
        <end position="46"/>
    </location>
</feature>
<evidence type="ECO:0000313" key="2">
    <source>
        <dbReference type="EMBL" id="ODR98736.1"/>
    </source>
</evidence>
<name>A0A1E3W0T0_9HYPH</name>